<feature type="compositionally biased region" description="Low complexity" evidence="1">
    <location>
        <begin position="178"/>
        <end position="189"/>
    </location>
</feature>
<gene>
    <name evidence="2" type="ORF">V5O48_012372</name>
</gene>
<organism evidence="2 3">
    <name type="scientific">Marasmius crinis-equi</name>
    <dbReference type="NCBI Taxonomy" id="585013"/>
    <lineage>
        <taxon>Eukaryota</taxon>
        <taxon>Fungi</taxon>
        <taxon>Dikarya</taxon>
        <taxon>Basidiomycota</taxon>
        <taxon>Agaricomycotina</taxon>
        <taxon>Agaricomycetes</taxon>
        <taxon>Agaricomycetidae</taxon>
        <taxon>Agaricales</taxon>
        <taxon>Marasmiineae</taxon>
        <taxon>Marasmiaceae</taxon>
        <taxon>Marasmius</taxon>
    </lineage>
</organism>
<evidence type="ECO:0000313" key="2">
    <source>
        <dbReference type="EMBL" id="KAL0569584.1"/>
    </source>
</evidence>
<accession>A0ABR3F2Y9</accession>
<proteinExistence type="predicted"/>
<keyword evidence="3" id="KW-1185">Reference proteome</keyword>
<comment type="caution">
    <text evidence="2">The sequence shown here is derived from an EMBL/GenBank/DDBJ whole genome shotgun (WGS) entry which is preliminary data.</text>
</comment>
<dbReference type="Proteomes" id="UP001465976">
    <property type="component" value="Unassembled WGS sequence"/>
</dbReference>
<dbReference type="EMBL" id="JBAHYK010001086">
    <property type="protein sequence ID" value="KAL0569584.1"/>
    <property type="molecule type" value="Genomic_DNA"/>
</dbReference>
<reference evidence="2 3" key="1">
    <citation type="submission" date="2024-02" db="EMBL/GenBank/DDBJ databases">
        <title>A draft genome for the cacao thread blight pathogen Marasmius crinis-equi.</title>
        <authorList>
            <person name="Cohen S.P."/>
            <person name="Baruah I.K."/>
            <person name="Amoako-Attah I."/>
            <person name="Bukari Y."/>
            <person name="Meinhardt L.W."/>
            <person name="Bailey B.A."/>
        </authorList>
    </citation>
    <scope>NUCLEOTIDE SEQUENCE [LARGE SCALE GENOMIC DNA]</scope>
    <source>
        <strain evidence="2 3">GH-76</strain>
    </source>
</reference>
<evidence type="ECO:0000256" key="1">
    <source>
        <dbReference type="SAM" id="MobiDB-lite"/>
    </source>
</evidence>
<feature type="region of interest" description="Disordered" evidence="1">
    <location>
        <begin position="169"/>
        <end position="202"/>
    </location>
</feature>
<evidence type="ECO:0000313" key="3">
    <source>
        <dbReference type="Proteomes" id="UP001465976"/>
    </source>
</evidence>
<protein>
    <submittedName>
        <fullName evidence="2">Uncharacterized protein</fullName>
    </submittedName>
</protein>
<name>A0ABR3F2Y9_9AGAR</name>
<sequence length="202" mass="22778">MTRSNISTYSPKVAKKTFRSAAKEAGMQYEDAIQAQKEAQAEAGAKTLSTKIGVVRRNPGRMDGVRWNGGSFVCPTRVNGDDEFWEDEEYYRIMYDDYWTFEYPAEEEEGTAVRETQEVSLMDIAKPMKVKGIAREFEIVPTVQRVIPLEDDAKSENWEVMSCADSEWEEMYEDGSRSDSNSGNSARGAYSDALRTKGGGDR</sequence>